<dbReference type="InterPro" id="IPR011991">
    <property type="entry name" value="ArsR-like_HTH"/>
</dbReference>
<dbReference type="InterPro" id="IPR052543">
    <property type="entry name" value="HTH_Metal-responsive_Reg"/>
</dbReference>
<dbReference type="AlphaFoldDB" id="A0A923MEG8"/>
<dbReference type="PANTHER" id="PTHR39168">
    <property type="entry name" value="TRANSCRIPTIONAL REGULATOR-RELATED"/>
    <property type="match status" value="1"/>
</dbReference>
<evidence type="ECO:0000313" key="2">
    <source>
        <dbReference type="EMBL" id="MBC5768086.1"/>
    </source>
</evidence>
<dbReference type="GO" id="GO:0032791">
    <property type="term" value="F:lead ion binding"/>
    <property type="evidence" value="ECO:0007669"/>
    <property type="project" value="TreeGrafter"/>
</dbReference>
<dbReference type="PANTHER" id="PTHR39168:SF1">
    <property type="entry name" value="TRANSCRIPTIONAL REGULATORY PROTEIN"/>
    <property type="match status" value="1"/>
</dbReference>
<dbReference type="GO" id="GO:0046686">
    <property type="term" value="P:response to cadmium ion"/>
    <property type="evidence" value="ECO:0007669"/>
    <property type="project" value="TreeGrafter"/>
</dbReference>
<proteinExistence type="predicted"/>
<comment type="caution">
    <text evidence="2">The sequence shown here is derived from an EMBL/GenBank/DDBJ whole genome shotgun (WGS) entry which is preliminary data.</text>
</comment>
<dbReference type="PROSITE" id="PS50987">
    <property type="entry name" value="HTH_ARSR_2"/>
    <property type="match status" value="1"/>
</dbReference>
<dbReference type="RefSeq" id="WP_187084569.1">
    <property type="nucleotide sequence ID" value="NZ_JACORU010000014.1"/>
</dbReference>
<dbReference type="SUPFAM" id="SSF46785">
    <property type="entry name" value="Winged helix' DNA-binding domain"/>
    <property type="match status" value="1"/>
</dbReference>
<accession>A0A923MEG8</accession>
<evidence type="ECO:0000259" key="1">
    <source>
        <dbReference type="PROSITE" id="PS50987"/>
    </source>
</evidence>
<dbReference type="GO" id="GO:0003677">
    <property type="term" value="F:DNA binding"/>
    <property type="evidence" value="ECO:0007669"/>
    <property type="project" value="TreeGrafter"/>
</dbReference>
<dbReference type="GO" id="GO:0010288">
    <property type="term" value="P:response to lead ion"/>
    <property type="evidence" value="ECO:0007669"/>
    <property type="project" value="TreeGrafter"/>
</dbReference>
<dbReference type="GO" id="GO:0097063">
    <property type="term" value="F:cadmium ion sensor activity"/>
    <property type="evidence" value="ECO:0007669"/>
    <property type="project" value="TreeGrafter"/>
</dbReference>
<dbReference type="InterPro" id="IPR036388">
    <property type="entry name" value="WH-like_DNA-bd_sf"/>
</dbReference>
<feature type="domain" description="HTH arsR-type" evidence="1">
    <location>
        <begin position="1"/>
        <end position="93"/>
    </location>
</feature>
<gene>
    <name evidence="2" type="ORF">H8R02_26720</name>
</gene>
<evidence type="ECO:0000313" key="3">
    <source>
        <dbReference type="Proteomes" id="UP000596827"/>
    </source>
</evidence>
<dbReference type="InterPro" id="IPR001845">
    <property type="entry name" value="HTH_ArsR_DNA-bd_dom"/>
</dbReference>
<reference evidence="2" key="1">
    <citation type="submission" date="2020-08" db="EMBL/GenBank/DDBJ databases">
        <title>Ramlibacter sp. GTP1 16S ribosomal RNA gene genome sequencing and assembly.</title>
        <authorList>
            <person name="Kang M."/>
        </authorList>
    </citation>
    <scope>NUCLEOTIDE SEQUENCE</scope>
    <source>
        <strain evidence="2">GTP1</strain>
    </source>
</reference>
<dbReference type="InterPro" id="IPR036390">
    <property type="entry name" value="WH_DNA-bd_sf"/>
</dbReference>
<dbReference type="SMART" id="SM00418">
    <property type="entry name" value="HTH_ARSR"/>
    <property type="match status" value="1"/>
</dbReference>
<dbReference type="EMBL" id="JACORU010000014">
    <property type="protein sequence ID" value="MBC5768086.1"/>
    <property type="molecule type" value="Genomic_DNA"/>
</dbReference>
<dbReference type="CDD" id="cd00090">
    <property type="entry name" value="HTH_ARSR"/>
    <property type="match status" value="1"/>
</dbReference>
<dbReference type="Proteomes" id="UP000596827">
    <property type="component" value="Unassembled WGS sequence"/>
</dbReference>
<name>A0A923MEG8_9BURK</name>
<protein>
    <submittedName>
        <fullName evidence="2">Helix-turn-helix transcriptional regulator</fullName>
    </submittedName>
</protein>
<dbReference type="Pfam" id="PF12840">
    <property type="entry name" value="HTH_20"/>
    <property type="match status" value="1"/>
</dbReference>
<sequence length="236" mass="25304">MNTNQIAHVAALIGEPARTAMLVALMDGRALTANELAAAANIGAATASRHLGLLVEAGLLRMEAQGRHRYHRLASHDVARVLEGIMQLGTQKPRPVATGPRDASMRLARTCYDHLAGRIAVAMAQKLVDDGAVVIEDDTAQVTDGAAKVLTPLGITRDMLQADGGARRPACRPCLDWGERRMHLAGRFGALMCSHCIEQGWLARKPKSRALDLTPAGAKALRNWMGLQRWGDVAGQ</sequence>
<keyword evidence="3" id="KW-1185">Reference proteome</keyword>
<dbReference type="GO" id="GO:0003700">
    <property type="term" value="F:DNA-binding transcription factor activity"/>
    <property type="evidence" value="ECO:0007669"/>
    <property type="project" value="InterPro"/>
</dbReference>
<dbReference type="Gene3D" id="1.10.10.10">
    <property type="entry name" value="Winged helix-like DNA-binding domain superfamily/Winged helix DNA-binding domain"/>
    <property type="match status" value="1"/>
</dbReference>
<organism evidence="2 3">
    <name type="scientific">Ramlibacter albus</name>
    <dbReference type="NCBI Taxonomy" id="2079448"/>
    <lineage>
        <taxon>Bacteria</taxon>
        <taxon>Pseudomonadati</taxon>
        <taxon>Pseudomonadota</taxon>
        <taxon>Betaproteobacteria</taxon>
        <taxon>Burkholderiales</taxon>
        <taxon>Comamonadaceae</taxon>
        <taxon>Ramlibacter</taxon>
    </lineage>
</organism>